<dbReference type="EMBL" id="LJIW01000002">
    <property type="protein sequence ID" value="PNG91012.1"/>
    <property type="molecule type" value="Genomic_DNA"/>
</dbReference>
<evidence type="ECO:0000259" key="3">
    <source>
        <dbReference type="Pfam" id="PF00296"/>
    </source>
</evidence>
<dbReference type="Proteomes" id="UP000236520">
    <property type="component" value="Unassembled WGS sequence"/>
</dbReference>
<evidence type="ECO:0000256" key="1">
    <source>
        <dbReference type="ARBA" id="ARBA00023002"/>
    </source>
</evidence>
<evidence type="ECO:0000313" key="5">
    <source>
        <dbReference type="Proteomes" id="UP000236520"/>
    </source>
</evidence>
<dbReference type="PANTHER" id="PTHR30137">
    <property type="entry name" value="LUCIFERASE-LIKE MONOOXYGENASE"/>
    <property type="match status" value="1"/>
</dbReference>
<protein>
    <recommendedName>
        <fullName evidence="3">Luciferase-like domain-containing protein</fullName>
    </recommendedName>
</protein>
<name>A0A2J7YSK3_STRMQ</name>
<gene>
    <name evidence="4" type="ORF">SMF913_26477</name>
</gene>
<keyword evidence="1" id="KW-0560">Oxidoreductase</keyword>
<dbReference type="InterPro" id="IPR036661">
    <property type="entry name" value="Luciferase-like_sf"/>
</dbReference>
<evidence type="ECO:0000313" key="4">
    <source>
        <dbReference type="EMBL" id="PNG91012.1"/>
    </source>
</evidence>
<dbReference type="RefSeq" id="WP_232639904.1">
    <property type="nucleotide sequence ID" value="NZ_JAJGMX010000006.1"/>
</dbReference>
<sequence>MAQREPEEQDGRCMRFSIFHNLGAPGRLGEYAEVMAEAREFAVAADRAGFWSTWYTEHHFGHEAIEITPNPVLMGADIAARTTRIRIGQAASIATFWHPLRLAEDIAMLDQLSGGRVEVGLGRGLYGREALNLNALADPRDQEQNRALYDETVEVLRKAWSGEFFSHRGRFYEFPAPGVKWNHPLSPATPEYTEAGVITKMQVTPFPLQRPHPPLWQVIDSPRSIQAAAADGVQGMFWLPPVSALKERFELYRDTASRASGREYALGEGIGLVRDVYVADTMEQARAEFEEALMTTYRWIMHWRGLANLMEAGEELTDAHELSFDFLQRRNLLVGTPEYVSEKIAELRDEVGLEHLLLWTTHPGLPHRNAMRSLELFAEKVMPRFTTGGGHG</sequence>
<dbReference type="GO" id="GO:0016705">
    <property type="term" value="F:oxidoreductase activity, acting on paired donors, with incorporation or reduction of molecular oxygen"/>
    <property type="evidence" value="ECO:0007669"/>
    <property type="project" value="InterPro"/>
</dbReference>
<keyword evidence="5" id="KW-1185">Reference proteome</keyword>
<accession>A0A2J7YSK3</accession>
<dbReference type="SUPFAM" id="SSF51679">
    <property type="entry name" value="Bacterial luciferase-like"/>
    <property type="match status" value="1"/>
</dbReference>
<dbReference type="Pfam" id="PF00296">
    <property type="entry name" value="Bac_luciferase"/>
    <property type="match status" value="1"/>
</dbReference>
<dbReference type="PANTHER" id="PTHR30137:SF8">
    <property type="entry name" value="BLR5498 PROTEIN"/>
    <property type="match status" value="1"/>
</dbReference>
<keyword evidence="2" id="KW-0503">Monooxygenase</keyword>
<dbReference type="InterPro" id="IPR050766">
    <property type="entry name" value="Bact_Lucif_Oxidored"/>
</dbReference>
<organism evidence="4 5">
    <name type="scientific">Streptomyces malaysiensis</name>
    <dbReference type="NCBI Taxonomy" id="92644"/>
    <lineage>
        <taxon>Bacteria</taxon>
        <taxon>Bacillati</taxon>
        <taxon>Actinomycetota</taxon>
        <taxon>Actinomycetes</taxon>
        <taxon>Kitasatosporales</taxon>
        <taxon>Streptomycetaceae</taxon>
        <taxon>Streptomyces</taxon>
        <taxon>Streptomyces violaceusniger group</taxon>
    </lineage>
</organism>
<evidence type="ECO:0000256" key="2">
    <source>
        <dbReference type="ARBA" id="ARBA00023033"/>
    </source>
</evidence>
<dbReference type="GeneID" id="303178933"/>
<dbReference type="Gene3D" id="3.20.20.30">
    <property type="entry name" value="Luciferase-like domain"/>
    <property type="match status" value="1"/>
</dbReference>
<feature type="domain" description="Luciferase-like" evidence="3">
    <location>
        <begin position="14"/>
        <end position="349"/>
    </location>
</feature>
<dbReference type="InterPro" id="IPR011251">
    <property type="entry name" value="Luciferase-like_dom"/>
</dbReference>
<comment type="caution">
    <text evidence="4">The sequence shown here is derived from an EMBL/GenBank/DDBJ whole genome shotgun (WGS) entry which is preliminary data.</text>
</comment>
<dbReference type="AlphaFoldDB" id="A0A2J7YSK3"/>
<dbReference type="GO" id="GO:0004497">
    <property type="term" value="F:monooxygenase activity"/>
    <property type="evidence" value="ECO:0007669"/>
    <property type="project" value="UniProtKB-KW"/>
</dbReference>
<proteinExistence type="predicted"/>
<dbReference type="GO" id="GO:0005829">
    <property type="term" value="C:cytosol"/>
    <property type="evidence" value="ECO:0007669"/>
    <property type="project" value="TreeGrafter"/>
</dbReference>
<reference evidence="4 5" key="1">
    <citation type="submission" date="2015-09" db="EMBL/GenBank/DDBJ databases">
        <title>Genome sequence, genome mining and natural product profiling of a biocontrol bacterium Streptomyces malaysiensis F913.</title>
        <authorList>
            <person name="Xu Y."/>
            <person name="Wei J."/>
            <person name="Xie J."/>
            <person name="Li T."/>
            <person name="Zhou Z."/>
        </authorList>
    </citation>
    <scope>NUCLEOTIDE SEQUENCE [LARGE SCALE GENOMIC DNA]</scope>
    <source>
        <strain evidence="4 5">F913</strain>
    </source>
</reference>